<comment type="caution">
    <text evidence="2">The sequence shown here is derived from an EMBL/GenBank/DDBJ whole genome shotgun (WGS) entry which is preliminary data.</text>
</comment>
<feature type="region of interest" description="Disordered" evidence="1">
    <location>
        <begin position="259"/>
        <end position="278"/>
    </location>
</feature>
<gene>
    <name evidence="2" type="ORF">C6P40_003267</name>
</gene>
<reference evidence="2" key="1">
    <citation type="submission" date="2020-11" db="EMBL/GenBank/DDBJ databases">
        <title>Kefir isolates.</title>
        <authorList>
            <person name="Marcisauskas S."/>
            <person name="Kim Y."/>
            <person name="Blasche S."/>
        </authorList>
    </citation>
    <scope>NUCLEOTIDE SEQUENCE</scope>
    <source>
        <strain evidence="2">Olga-1</strain>
    </source>
</reference>
<dbReference type="Proteomes" id="UP000697127">
    <property type="component" value="Unassembled WGS sequence"/>
</dbReference>
<feature type="compositionally biased region" description="Low complexity" evidence="1">
    <location>
        <begin position="24"/>
        <end position="34"/>
    </location>
</feature>
<organism evidence="2 3">
    <name type="scientific">Pichia californica</name>
    <dbReference type="NCBI Taxonomy" id="460514"/>
    <lineage>
        <taxon>Eukaryota</taxon>
        <taxon>Fungi</taxon>
        <taxon>Dikarya</taxon>
        <taxon>Ascomycota</taxon>
        <taxon>Saccharomycotina</taxon>
        <taxon>Pichiomycetes</taxon>
        <taxon>Pichiales</taxon>
        <taxon>Pichiaceae</taxon>
        <taxon>Pichia</taxon>
    </lineage>
</organism>
<proteinExistence type="predicted"/>
<dbReference type="EMBL" id="PUHW01000362">
    <property type="protein sequence ID" value="KAG0686855.1"/>
    <property type="molecule type" value="Genomic_DNA"/>
</dbReference>
<feature type="compositionally biased region" description="Low complexity" evidence="1">
    <location>
        <begin position="266"/>
        <end position="278"/>
    </location>
</feature>
<feature type="compositionally biased region" description="Basic and acidic residues" evidence="1">
    <location>
        <begin position="40"/>
        <end position="56"/>
    </location>
</feature>
<evidence type="ECO:0000256" key="1">
    <source>
        <dbReference type="SAM" id="MobiDB-lite"/>
    </source>
</evidence>
<dbReference type="AlphaFoldDB" id="A0A9P7BE91"/>
<sequence length="343" mass="39276">MESIMSVKKIKQTKSSSRKRDASESLISSSSNPLKKIKAEKKSLKEPKEPKEPKDKKDKKKKISYSLFDEDSPLENINNFQILPVNSEKIYDLNHDLKFQRQLRLIQLSNAHLSNMEHPSFNDEVPEAISTINDYDHFSNSEDDSLNSDLDLDLDLNLNSDLDLDLDLNLDFDLDFDLNLKFKDRAISPISDIETQSSPYLNEKFTLSIPIIDDVETSSTQINLNNDNKNNNILLSPSSSFNMLNLSDRSNKPIKQLKQSINKSNQSSPTQPQPQSQQNLFVKQPLNIFEYRHNKRNINLALTKDLNCTIDPCKRALNRLAIWSGKAHEMVLNSSLPIDEFII</sequence>
<feature type="region of interest" description="Disordered" evidence="1">
    <location>
        <begin position="1"/>
        <end position="63"/>
    </location>
</feature>
<evidence type="ECO:0000313" key="2">
    <source>
        <dbReference type="EMBL" id="KAG0686855.1"/>
    </source>
</evidence>
<evidence type="ECO:0000313" key="3">
    <source>
        <dbReference type="Proteomes" id="UP000697127"/>
    </source>
</evidence>
<accession>A0A9P7BE91</accession>
<name>A0A9P7BE91_9ASCO</name>
<dbReference type="OrthoDB" id="3997504at2759"/>
<keyword evidence="3" id="KW-1185">Reference proteome</keyword>
<protein>
    <submittedName>
        <fullName evidence="2">Uncharacterized protein</fullName>
    </submittedName>
</protein>